<dbReference type="Pfam" id="PF10545">
    <property type="entry name" value="MADF_DNA_bdg"/>
    <property type="match status" value="1"/>
</dbReference>
<sequence>MNKVKRKNTKRQDHKIEMKKDPKIEKELVEFYKMNPSLWDIRLEDHHNRDNKKKLLEDISKSTGVSVENIVGWWKGIRDTYTRLSLKKSGSERDDLPYKQKWVLQNLSFLSNRPVHRRTPIKSLAEDSPAVDLNAAEREAVRQGKDDDLKRKSKGKKHSEDEDKEITMLQNTAKESISVLESLKESVNKVAVKREEPFDVATLYGRYLTQEMRQMSKRRFKLFRREVEASLAKYNSSTDSEDDAIKPLAKKTSSSTSSTVTPSSSGPTNSFYASGMHQSHGGGWQPPPSRWIPNPPQTASPWHSQDDRYMQQYFQQQRKQLTPQMHPTLQSPNRRSLINVSYGQSSQGHDDLSRGSLRPPQAIPIASPLTQALLSSGMDILLQEKPTQEHVNIPAMPSNLPVLGEEGLSMDVSLVGSTRPTSAPVLPSASDAFSTSAPRSQSSA</sequence>
<feature type="compositionally biased region" description="Basic and acidic residues" evidence="1">
    <location>
        <begin position="139"/>
        <end position="150"/>
    </location>
</feature>
<reference evidence="3" key="1">
    <citation type="submission" date="2022-03" db="EMBL/GenBank/DDBJ databases">
        <authorList>
            <person name="Martin C."/>
        </authorList>
    </citation>
    <scope>NUCLEOTIDE SEQUENCE</scope>
</reference>
<feature type="domain" description="MADF" evidence="2">
    <location>
        <begin position="27"/>
        <end position="115"/>
    </location>
</feature>
<evidence type="ECO:0000313" key="4">
    <source>
        <dbReference type="Proteomes" id="UP000749559"/>
    </source>
</evidence>
<evidence type="ECO:0000259" key="2">
    <source>
        <dbReference type="PROSITE" id="PS51029"/>
    </source>
</evidence>
<organism evidence="3 4">
    <name type="scientific">Owenia fusiformis</name>
    <name type="common">Polychaete worm</name>
    <dbReference type="NCBI Taxonomy" id="6347"/>
    <lineage>
        <taxon>Eukaryota</taxon>
        <taxon>Metazoa</taxon>
        <taxon>Spiralia</taxon>
        <taxon>Lophotrochozoa</taxon>
        <taxon>Annelida</taxon>
        <taxon>Polychaeta</taxon>
        <taxon>Sedentaria</taxon>
        <taxon>Canalipalpata</taxon>
        <taxon>Sabellida</taxon>
        <taxon>Oweniida</taxon>
        <taxon>Oweniidae</taxon>
        <taxon>Owenia</taxon>
    </lineage>
</organism>
<feature type="region of interest" description="Disordered" evidence="1">
    <location>
        <begin position="233"/>
        <end position="303"/>
    </location>
</feature>
<feature type="compositionally biased region" description="Polar residues" evidence="1">
    <location>
        <begin position="431"/>
        <end position="444"/>
    </location>
</feature>
<dbReference type="OrthoDB" id="6120674at2759"/>
<name>A0A8S4N2G5_OWEFU</name>
<feature type="compositionally biased region" description="Pro residues" evidence="1">
    <location>
        <begin position="285"/>
        <end position="298"/>
    </location>
</feature>
<gene>
    <name evidence="3" type="ORF">OFUS_LOCUS2295</name>
</gene>
<protein>
    <recommendedName>
        <fullName evidence="2">MADF domain-containing protein</fullName>
    </recommendedName>
</protein>
<evidence type="ECO:0000256" key="1">
    <source>
        <dbReference type="SAM" id="MobiDB-lite"/>
    </source>
</evidence>
<comment type="caution">
    <text evidence="3">The sequence shown here is derived from an EMBL/GenBank/DDBJ whole genome shotgun (WGS) entry which is preliminary data.</text>
</comment>
<feature type="compositionally biased region" description="Low complexity" evidence="1">
    <location>
        <begin position="252"/>
        <end position="270"/>
    </location>
</feature>
<keyword evidence="4" id="KW-1185">Reference proteome</keyword>
<feature type="region of interest" description="Disordered" evidence="1">
    <location>
        <begin position="139"/>
        <end position="166"/>
    </location>
</feature>
<dbReference type="SMART" id="SM00595">
    <property type="entry name" value="MADF"/>
    <property type="match status" value="1"/>
</dbReference>
<dbReference type="PROSITE" id="PS51029">
    <property type="entry name" value="MADF"/>
    <property type="match status" value="1"/>
</dbReference>
<evidence type="ECO:0000313" key="3">
    <source>
        <dbReference type="EMBL" id="CAH1774928.1"/>
    </source>
</evidence>
<dbReference type="Proteomes" id="UP000749559">
    <property type="component" value="Unassembled WGS sequence"/>
</dbReference>
<dbReference type="InterPro" id="IPR006578">
    <property type="entry name" value="MADF-dom"/>
</dbReference>
<proteinExistence type="predicted"/>
<accession>A0A8S4N2G5</accession>
<feature type="region of interest" description="Disordered" evidence="1">
    <location>
        <begin position="415"/>
        <end position="444"/>
    </location>
</feature>
<dbReference type="EMBL" id="CAIIXF020000001">
    <property type="protein sequence ID" value="CAH1774928.1"/>
    <property type="molecule type" value="Genomic_DNA"/>
</dbReference>
<dbReference type="AlphaFoldDB" id="A0A8S4N2G5"/>